<dbReference type="InterPro" id="IPR029063">
    <property type="entry name" value="SAM-dependent_MTases_sf"/>
</dbReference>
<keyword evidence="1" id="KW-0472">Membrane</keyword>
<feature type="transmembrane region" description="Helical" evidence="1">
    <location>
        <begin position="6"/>
        <end position="30"/>
    </location>
</feature>
<gene>
    <name evidence="4" type="primary">LOC129327227</name>
</gene>
<dbReference type="InterPro" id="IPR052356">
    <property type="entry name" value="Thiol_S-MT"/>
</dbReference>
<protein>
    <submittedName>
        <fullName evidence="4">Methyltransferase-like protein 7A</fullName>
    </submittedName>
</protein>
<proteinExistence type="predicted"/>
<keyword evidence="3" id="KW-1185">Reference proteome</keyword>
<keyword evidence="1" id="KW-1133">Transmembrane helix</keyword>
<evidence type="ECO:0000259" key="2">
    <source>
        <dbReference type="Pfam" id="PF08241"/>
    </source>
</evidence>
<dbReference type="CDD" id="cd02440">
    <property type="entry name" value="AdoMet_MTases"/>
    <property type="match status" value="1"/>
</dbReference>
<evidence type="ECO:0000313" key="4">
    <source>
        <dbReference type="RefSeq" id="XP_054831689.1"/>
    </source>
</evidence>
<dbReference type="PANTHER" id="PTHR45036:SF1">
    <property type="entry name" value="METHYLTRANSFERASE LIKE 7A"/>
    <property type="match status" value="1"/>
</dbReference>
<dbReference type="InterPro" id="IPR013216">
    <property type="entry name" value="Methyltransf_11"/>
</dbReference>
<reference evidence="4" key="1">
    <citation type="submission" date="2025-08" db="UniProtKB">
        <authorList>
            <consortium name="RefSeq"/>
        </authorList>
    </citation>
    <scope>IDENTIFICATION</scope>
    <source>
        <tissue evidence="4">Blood</tissue>
    </source>
</reference>
<dbReference type="GeneID" id="129327227"/>
<evidence type="ECO:0000313" key="3">
    <source>
        <dbReference type="Proteomes" id="UP001190640"/>
    </source>
</evidence>
<dbReference type="PANTHER" id="PTHR45036">
    <property type="entry name" value="METHYLTRANSFERASE LIKE 7B"/>
    <property type="match status" value="1"/>
</dbReference>
<dbReference type="Pfam" id="PF08241">
    <property type="entry name" value="Methyltransf_11"/>
    <property type="match status" value="1"/>
</dbReference>
<dbReference type="KEGG" id="emc:129327227"/>
<dbReference type="GO" id="GO:0008757">
    <property type="term" value="F:S-adenosylmethionine-dependent methyltransferase activity"/>
    <property type="evidence" value="ECO:0007669"/>
    <property type="project" value="InterPro"/>
</dbReference>
<sequence>MEVSWLVVLLRICIQLLALPLYVLWFLGLWRPLWKKAFPHIMARLAVNYNEKMSAKKKELFSNLKDFAGPSGVLTLLEIGAGSGANFEFYPAGCRLICNDSNPYFNKFLSKSLSQNPHLQLESYVVAPAEDLQQIPNASVDVVVCTLVLCSVDCVERVLKEVLRVLRPGGAFYFMEHVAGAPSSWSLFWQQIYDPAWQVLTDGCHLARETWTDLEKAGFSELKLWHTRAPLKWHPTQPHIIGYAVK</sequence>
<dbReference type="Proteomes" id="UP001190640">
    <property type="component" value="Chromosome 4"/>
</dbReference>
<dbReference type="SUPFAM" id="SSF53335">
    <property type="entry name" value="S-adenosyl-L-methionine-dependent methyltransferases"/>
    <property type="match status" value="1"/>
</dbReference>
<dbReference type="AlphaFoldDB" id="A0AA97J5V1"/>
<feature type="domain" description="Methyltransferase type 11" evidence="2">
    <location>
        <begin position="77"/>
        <end position="174"/>
    </location>
</feature>
<dbReference type="RefSeq" id="XP_054831689.1">
    <property type="nucleotide sequence ID" value="XM_054975714.1"/>
</dbReference>
<keyword evidence="1" id="KW-0812">Transmembrane</keyword>
<accession>A0AA97J5V1</accession>
<dbReference type="Gene3D" id="3.40.50.150">
    <property type="entry name" value="Vaccinia Virus protein VP39"/>
    <property type="match status" value="1"/>
</dbReference>
<evidence type="ECO:0000256" key="1">
    <source>
        <dbReference type="SAM" id="Phobius"/>
    </source>
</evidence>
<name>A0AA97J5V1_EUBMA</name>
<organism evidence="3 4">
    <name type="scientific">Eublepharis macularius</name>
    <name type="common">Leopard gecko</name>
    <name type="synonym">Cyrtodactylus macularius</name>
    <dbReference type="NCBI Taxonomy" id="481883"/>
    <lineage>
        <taxon>Eukaryota</taxon>
        <taxon>Metazoa</taxon>
        <taxon>Chordata</taxon>
        <taxon>Craniata</taxon>
        <taxon>Vertebrata</taxon>
        <taxon>Euteleostomi</taxon>
        <taxon>Lepidosauria</taxon>
        <taxon>Squamata</taxon>
        <taxon>Bifurcata</taxon>
        <taxon>Gekkota</taxon>
        <taxon>Eublepharidae</taxon>
        <taxon>Eublepharinae</taxon>
        <taxon>Eublepharis</taxon>
    </lineage>
</organism>